<proteinExistence type="predicted"/>
<evidence type="ECO:0000313" key="1">
    <source>
        <dbReference type="EMBL" id="GMS80499.1"/>
    </source>
</evidence>
<reference evidence="1" key="1">
    <citation type="submission" date="2023-10" db="EMBL/GenBank/DDBJ databases">
        <title>Genome assembly of Pristionchus species.</title>
        <authorList>
            <person name="Yoshida K."/>
            <person name="Sommer R.J."/>
        </authorList>
    </citation>
    <scope>NUCLEOTIDE SEQUENCE</scope>
    <source>
        <strain evidence="1">RS0144</strain>
    </source>
</reference>
<feature type="non-terminal residue" evidence="1">
    <location>
        <position position="1"/>
    </location>
</feature>
<keyword evidence="2" id="KW-1185">Reference proteome</keyword>
<comment type="caution">
    <text evidence="1">The sequence shown here is derived from an EMBL/GenBank/DDBJ whole genome shotgun (WGS) entry which is preliminary data.</text>
</comment>
<sequence length="61" mass="6485">LLLFISALSSAAPQWGGEGGWGNNGGSEVIERDIITVNNPWGGSERIEKDEIIMNNNGGWG</sequence>
<organism evidence="1 2">
    <name type="scientific">Pristionchus entomophagus</name>
    <dbReference type="NCBI Taxonomy" id="358040"/>
    <lineage>
        <taxon>Eukaryota</taxon>
        <taxon>Metazoa</taxon>
        <taxon>Ecdysozoa</taxon>
        <taxon>Nematoda</taxon>
        <taxon>Chromadorea</taxon>
        <taxon>Rhabditida</taxon>
        <taxon>Rhabditina</taxon>
        <taxon>Diplogasteromorpha</taxon>
        <taxon>Diplogasteroidea</taxon>
        <taxon>Neodiplogasteridae</taxon>
        <taxon>Pristionchus</taxon>
    </lineage>
</organism>
<protein>
    <submittedName>
        <fullName evidence="1">Uncharacterized protein</fullName>
    </submittedName>
</protein>
<gene>
    <name evidence="1" type="ORF">PENTCL1PPCAC_2674</name>
</gene>
<accession>A0AAV5SK70</accession>
<feature type="non-terminal residue" evidence="1">
    <location>
        <position position="61"/>
    </location>
</feature>
<evidence type="ECO:0000313" key="2">
    <source>
        <dbReference type="Proteomes" id="UP001432027"/>
    </source>
</evidence>
<dbReference type="AlphaFoldDB" id="A0AAV5SK70"/>
<dbReference type="EMBL" id="BTSX01000001">
    <property type="protein sequence ID" value="GMS80499.1"/>
    <property type="molecule type" value="Genomic_DNA"/>
</dbReference>
<dbReference type="Proteomes" id="UP001432027">
    <property type="component" value="Unassembled WGS sequence"/>
</dbReference>
<name>A0AAV5SK70_9BILA</name>